<keyword evidence="5 13" id="KW-0963">Cytoplasm</keyword>
<accession>A0A1G7QMW3</accession>
<comment type="function">
    <text evidence="13">Required for the formation of a threonylcarbamoyl group on adenosine at position 37 (t(6)A37) in tRNAs that read codons beginning with adenine.</text>
</comment>
<feature type="binding site" evidence="14">
    <location>
        <position position="72"/>
    </location>
    <ligand>
        <name>L-threonine</name>
        <dbReference type="ChEBI" id="CHEBI:57926"/>
    </ligand>
</feature>
<evidence type="ECO:0000256" key="3">
    <source>
        <dbReference type="ARBA" id="ARBA00012584"/>
    </source>
</evidence>
<evidence type="ECO:0000256" key="1">
    <source>
        <dbReference type="ARBA" id="ARBA00004496"/>
    </source>
</evidence>
<dbReference type="InterPro" id="IPR006070">
    <property type="entry name" value="Sua5-like_dom"/>
</dbReference>
<evidence type="ECO:0000313" key="16">
    <source>
        <dbReference type="EMBL" id="SDF99881.1"/>
    </source>
</evidence>
<feature type="binding site" evidence="14">
    <location>
        <position position="127"/>
    </location>
    <ligand>
        <name>L-threonine</name>
        <dbReference type="ChEBI" id="CHEBI:57926"/>
    </ligand>
</feature>
<evidence type="ECO:0000256" key="8">
    <source>
        <dbReference type="ARBA" id="ARBA00022695"/>
    </source>
</evidence>
<dbReference type="Pfam" id="PF01300">
    <property type="entry name" value="Sua5_yciO_yrdC"/>
    <property type="match status" value="1"/>
</dbReference>
<feature type="domain" description="YrdC-like" evidence="15">
    <location>
        <begin position="18"/>
        <end position="205"/>
    </location>
</feature>
<dbReference type="EMBL" id="FNCE01000004">
    <property type="protein sequence ID" value="SDF99881.1"/>
    <property type="molecule type" value="Genomic_DNA"/>
</dbReference>
<dbReference type="PROSITE" id="PS51163">
    <property type="entry name" value="YRDC"/>
    <property type="match status" value="1"/>
</dbReference>
<evidence type="ECO:0000256" key="13">
    <source>
        <dbReference type="PIRNR" id="PIRNR004930"/>
    </source>
</evidence>
<dbReference type="InterPro" id="IPR050156">
    <property type="entry name" value="TC-AMP_synthase_SUA5"/>
</dbReference>
<feature type="binding site" evidence="14">
    <location>
        <position position="157"/>
    </location>
    <ligand>
        <name>ATP</name>
        <dbReference type="ChEBI" id="CHEBI:30616"/>
    </ligand>
</feature>
<evidence type="ECO:0000256" key="10">
    <source>
        <dbReference type="ARBA" id="ARBA00022840"/>
    </source>
</evidence>
<evidence type="ECO:0000256" key="9">
    <source>
        <dbReference type="ARBA" id="ARBA00022741"/>
    </source>
</evidence>
<name>A0A1G7QMW3_9PROT</name>
<dbReference type="Gene3D" id="3.90.870.10">
    <property type="entry name" value="DHBP synthase"/>
    <property type="match status" value="1"/>
</dbReference>
<dbReference type="GO" id="GO:0006450">
    <property type="term" value="P:regulation of translational fidelity"/>
    <property type="evidence" value="ECO:0007669"/>
    <property type="project" value="TreeGrafter"/>
</dbReference>
<evidence type="ECO:0000256" key="12">
    <source>
        <dbReference type="ARBA" id="ARBA00048366"/>
    </source>
</evidence>
<evidence type="ECO:0000256" key="2">
    <source>
        <dbReference type="ARBA" id="ARBA00007663"/>
    </source>
</evidence>
<feature type="binding site" evidence="14">
    <location>
        <position position="237"/>
    </location>
    <ligand>
        <name>ATP</name>
        <dbReference type="ChEBI" id="CHEBI:30616"/>
    </ligand>
</feature>
<evidence type="ECO:0000256" key="11">
    <source>
        <dbReference type="ARBA" id="ARBA00029774"/>
    </source>
</evidence>
<dbReference type="InterPro" id="IPR038385">
    <property type="entry name" value="Sua5/YwlC_C"/>
</dbReference>
<organism evidence="16 17">
    <name type="scientific">Limimonas halophila</name>
    <dbReference type="NCBI Taxonomy" id="1082479"/>
    <lineage>
        <taxon>Bacteria</taxon>
        <taxon>Pseudomonadati</taxon>
        <taxon>Pseudomonadota</taxon>
        <taxon>Alphaproteobacteria</taxon>
        <taxon>Rhodospirillales</taxon>
        <taxon>Rhodovibrionaceae</taxon>
        <taxon>Limimonas</taxon>
    </lineage>
</organism>
<evidence type="ECO:0000313" key="17">
    <source>
        <dbReference type="Proteomes" id="UP000199415"/>
    </source>
</evidence>
<dbReference type="Pfam" id="PF03481">
    <property type="entry name" value="Sua5_C"/>
    <property type="match status" value="1"/>
</dbReference>
<feature type="binding site" evidence="14">
    <location>
        <position position="201"/>
    </location>
    <ligand>
        <name>ATP</name>
        <dbReference type="ChEBI" id="CHEBI:30616"/>
    </ligand>
</feature>
<protein>
    <recommendedName>
        <fullName evidence="4 13">Threonylcarbamoyl-AMP synthase</fullName>
        <shortName evidence="13">TC-AMP synthase</shortName>
        <ecNumber evidence="3 13">2.7.7.87</ecNumber>
    </recommendedName>
    <alternativeName>
        <fullName evidence="11 13">L-threonylcarbamoyladenylate synthase</fullName>
    </alternativeName>
</protein>
<dbReference type="PIRSF" id="PIRSF004930">
    <property type="entry name" value="Tln_factor_SUA5"/>
    <property type="match status" value="1"/>
</dbReference>
<dbReference type="PANTHER" id="PTHR17490">
    <property type="entry name" value="SUA5"/>
    <property type="match status" value="1"/>
</dbReference>
<dbReference type="GO" id="GO:0005737">
    <property type="term" value="C:cytoplasm"/>
    <property type="evidence" value="ECO:0007669"/>
    <property type="project" value="UniProtKB-SubCell"/>
</dbReference>
<dbReference type="FunFam" id="3.90.870.10:FF:000009">
    <property type="entry name" value="Threonylcarbamoyl-AMP synthase, putative"/>
    <property type="match status" value="1"/>
</dbReference>
<dbReference type="GO" id="GO:0005524">
    <property type="term" value="F:ATP binding"/>
    <property type="evidence" value="ECO:0007669"/>
    <property type="project" value="UniProtKB-UniRule"/>
</dbReference>
<dbReference type="PANTHER" id="PTHR17490:SF16">
    <property type="entry name" value="THREONYLCARBAMOYL-AMP SYNTHASE"/>
    <property type="match status" value="1"/>
</dbReference>
<dbReference type="AlphaFoldDB" id="A0A1G7QMW3"/>
<comment type="subcellular location">
    <subcellularLocation>
        <location evidence="1 13">Cytoplasm</location>
    </subcellularLocation>
</comment>
<evidence type="ECO:0000256" key="7">
    <source>
        <dbReference type="ARBA" id="ARBA00022694"/>
    </source>
</evidence>
<feature type="binding site" evidence="14">
    <location>
        <position position="40"/>
    </location>
    <ligand>
        <name>L-threonine</name>
        <dbReference type="ChEBI" id="CHEBI:57926"/>
    </ligand>
</feature>
<dbReference type="Gene3D" id="3.40.50.11030">
    <property type="entry name" value="Threonylcarbamoyl-AMP synthase, C-terminal domain"/>
    <property type="match status" value="1"/>
</dbReference>
<evidence type="ECO:0000256" key="4">
    <source>
        <dbReference type="ARBA" id="ARBA00015492"/>
    </source>
</evidence>
<evidence type="ECO:0000259" key="15">
    <source>
        <dbReference type="PROSITE" id="PS51163"/>
    </source>
</evidence>
<dbReference type="OrthoDB" id="9814580at2"/>
<gene>
    <name evidence="16" type="ORF">SAMN05216241_10472</name>
</gene>
<feature type="binding site" evidence="14">
    <location>
        <position position="187"/>
    </location>
    <ligand>
        <name>L-threonine</name>
        <dbReference type="ChEBI" id="CHEBI:57926"/>
    </ligand>
</feature>
<keyword evidence="6 13" id="KW-0808">Transferase</keyword>
<feature type="binding site" evidence="14">
    <location>
        <position position="147"/>
    </location>
    <ligand>
        <name>L-threonine</name>
        <dbReference type="ChEBI" id="CHEBI:57926"/>
    </ligand>
</feature>
<comment type="catalytic activity">
    <reaction evidence="12 13">
        <text>L-threonine + hydrogencarbonate + ATP = L-threonylcarbamoyladenylate + diphosphate + H2O</text>
        <dbReference type="Rhea" id="RHEA:36407"/>
        <dbReference type="ChEBI" id="CHEBI:15377"/>
        <dbReference type="ChEBI" id="CHEBI:17544"/>
        <dbReference type="ChEBI" id="CHEBI:30616"/>
        <dbReference type="ChEBI" id="CHEBI:33019"/>
        <dbReference type="ChEBI" id="CHEBI:57926"/>
        <dbReference type="ChEBI" id="CHEBI:73682"/>
        <dbReference type="EC" id="2.7.7.87"/>
    </reaction>
</comment>
<keyword evidence="8 13" id="KW-0548">Nucleotidyltransferase</keyword>
<dbReference type="EC" id="2.7.7.87" evidence="3 13"/>
<keyword evidence="10 13" id="KW-0067">ATP-binding</keyword>
<feature type="binding site" evidence="14">
    <location>
        <position position="149"/>
    </location>
    <ligand>
        <name>ATP</name>
        <dbReference type="ChEBI" id="CHEBI:30616"/>
    </ligand>
</feature>
<dbReference type="InterPro" id="IPR010923">
    <property type="entry name" value="T(6)A37_SUA5"/>
</dbReference>
<dbReference type="InterPro" id="IPR005145">
    <property type="entry name" value="Sua5_C"/>
</dbReference>
<dbReference type="InterPro" id="IPR017945">
    <property type="entry name" value="DHBP_synth_RibB-like_a/b_dom"/>
</dbReference>
<dbReference type="RefSeq" id="WP_090019588.1">
    <property type="nucleotide sequence ID" value="NZ_FNCE01000004.1"/>
</dbReference>
<keyword evidence="7 13" id="KW-0819">tRNA processing</keyword>
<dbReference type="NCBIfam" id="TIGR00057">
    <property type="entry name" value="L-threonylcarbamoyladenylate synthase"/>
    <property type="match status" value="1"/>
</dbReference>
<dbReference type="GO" id="GO:0008033">
    <property type="term" value="P:tRNA processing"/>
    <property type="evidence" value="ECO:0007669"/>
    <property type="project" value="UniProtKB-KW"/>
</dbReference>
<proteinExistence type="inferred from homology"/>
<dbReference type="GO" id="GO:0000049">
    <property type="term" value="F:tRNA binding"/>
    <property type="evidence" value="ECO:0007669"/>
    <property type="project" value="TreeGrafter"/>
</dbReference>
<reference evidence="16 17" key="1">
    <citation type="submission" date="2016-10" db="EMBL/GenBank/DDBJ databases">
        <authorList>
            <person name="de Groot N.N."/>
        </authorList>
    </citation>
    <scope>NUCLEOTIDE SEQUENCE [LARGE SCALE GENOMIC DNA]</scope>
    <source>
        <strain evidence="16 17">DSM 25584</strain>
    </source>
</reference>
<evidence type="ECO:0000256" key="5">
    <source>
        <dbReference type="ARBA" id="ARBA00022490"/>
    </source>
</evidence>
<dbReference type="SUPFAM" id="SSF55821">
    <property type="entry name" value="YrdC/RibB"/>
    <property type="match status" value="1"/>
</dbReference>
<evidence type="ECO:0000256" key="6">
    <source>
        <dbReference type="ARBA" id="ARBA00022679"/>
    </source>
</evidence>
<sequence>MTASTPIRAAAPLRAADDDAIARAGEILAGGGLVAFPTETVYGLGADATNPRAVAGIFEAKGRPRFNPLIVHVASLKDAAAIGTLNTVARALAERFWPGPLTLVLPRRADSPVAELVSAGLDTVAVRVPAHPLARRGIAAAQRPLAAPSANASGEVSPTTAQHVADSLDGRLDLILDGGACEVGVESTVVDTTRTPPVLLRPGGIPREALEAVVGAVAEPGGSGGAPASPGQLTSHYAPDHRLRLNAATVAGDEGLLAFGDDVPPGAAVTRNLSPAGDLREAAANLFAMLRDLDRQPVRGLAAVAIPDHGLGRAINDRLHRAKHEGV</sequence>
<dbReference type="GO" id="GO:0003725">
    <property type="term" value="F:double-stranded RNA binding"/>
    <property type="evidence" value="ECO:0007669"/>
    <property type="project" value="UniProtKB-UniRule"/>
</dbReference>
<feature type="binding site" evidence="14">
    <location>
        <position position="63"/>
    </location>
    <ligand>
        <name>ATP</name>
        <dbReference type="ChEBI" id="CHEBI:30616"/>
    </ligand>
</feature>
<evidence type="ECO:0000256" key="14">
    <source>
        <dbReference type="PIRSR" id="PIRSR004930-1"/>
    </source>
</evidence>
<dbReference type="STRING" id="1082479.SAMN05216241_10472"/>
<dbReference type="GO" id="GO:0061710">
    <property type="term" value="F:L-threonylcarbamoyladenylate synthase"/>
    <property type="evidence" value="ECO:0007669"/>
    <property type="project" value="UniProtKB-EC"/>
</dbReference>
<dbReference type="Proteomes" id="UP000199415">
    <property type="component" value="Unassembled WGS sequence"/>
</dbReference>
<feature type="binding site" evidence="14">
    <location>
        <position position="67"/>
    </location>
    <ligand>
        <name>ATP</name>
        <dbReference type="ChEBI" id="CHEBI:30616"/>
    </ligand>
</feature>
<feature type="binding site" evidence="14">
    <location>
        <position position="123"/>
    </location>
    <ligand>
        <name>ATP</name>
        <dbReference type="ChEBI" id="CHEBI:30616"/>
    </ligand>
</feature>
<keyword evidence="9 13" id="KW-0547">Nucleotide-binding</keyword>
<keyword evidence="17" id="KW-1185">Reference proteome</keyword>
<comment type="similarity">
    <text evidence="2 13">Belongs to the SUA5 family.</text>
</comment>